<dbReference type="GO" id="GO:0046872">
    <property type="term" value="F:metal ion binding"/>
    <property type="evidence" value="ECO:0007669"/>
    <property type="project" value="UniProtKB-KW"/>
</dbReference>
<dbReference type="InterPro" id="IPR018495">
    <property type="entry name" value="Succ_DH_cyt_bsu_CS"/>
</dbReference>
<feature type="transmembrane region" description="Helical" evidence="13">
    <location>
        <begin position="109"/>
        <end position="129"/>
    </location>
</feature>
<evidence type="ECO:0000256" key="13">
    <source>
        <dbReference type="SAM" id="Phobius"/>
    </source>
</evidence>
<evidence type="ECO:0000256" key="9">
    <source>
        <dbReference type="ARBA" id="ARBA00023004"/>
    </source>
</evidence>
<feature type="binding site" description="axial binding residue" evidence="12">
    <location>
        <position position="86"/>
    </location>
    <ligand>
        <name>heme</name>
        <dbReference type="ChEBI" id="CHEBI:30413"/>
        <note>ligand shared with second transmembrane subunit</note>
    </ligand>
    <ligandPart>
        <name>Fe</name>
        <dbReference type="ChEBI" id="CHEBI:18248"/>
    </ligandPart>
</feature>
<gene>
    <name evidence="15" type="primary">sdhC</name>
    <name evidence="14" type="ORF">JBK99_07435</name>
    <name evidence="15" type="ORF">NCTC12000_00667</name>
</gene>
<keyword evidence="10 13" id="KW-0472">Membrane</keyword>
<dbReference type="EMBL" id="DACWOD010000005">
    <property type="protein sequence ID" value="HAU2396161.1"/>
    <property type="molecule type" value="Genomic_DNA"/>
</dbReference>
<dbReference type="NCBIfam" id="TIGR02970">
    <property type="entry name" value="succ_dehyd_cytB"/>
    <property type="match status" value="1"/>
</dbReference>
<dbReference type="PANTHER" id="PTHR10978:SF5">
    <property type="entry name" value="SUCCINATE DEHYDROGENASE CYTOCHROME B560 SUBUNIT, MITOCHONDRIAL"/>
    <property type="match status" value="1"/>
</dbReference>
<dbReference type="Proteomes" id="UP000254631">
    <property type="component" value="Unassembled WGS sequence"/>
</dbReference>
<evidence type="ECO:0000256" key="10">
    <source>
        <dbReference type="ARBA" id="ARBA00023136"/>
    </source>
</evidence>
<comment type="similarity">
    <text evidence="3">Belongs to the cytochrome b560 family.</text>
</comment>
<feature type="transmembrane region" description="Helical" evidence="13">
    <location>
        <begin position="71"/>
        <end position="88"/>
    </location>
</feature>
<comment type="cofactor">
    <cofactor evidence="12">
        <name>heme</name>
        <dbReference type="ChEBI" id="CHEBI:30413"/>
    </cofactor>
    <text evidence="12">The heme is bound between the two transmembrane subunits.</text>
</comment>
<evidence type="ECO:0000256" key="4">
    <source>
        <dbReference type="ARBA" id="ARBA00020076"/>
    </source>
</evidence>
<evidence type="ECO:0000256" key="3">
    <source>
        <dbReference type="ARBA" id="ARBA00007244"/>
    </source>
</evidence>
<dbReference type="CDD" id="cd03499">
    <property type="entry name" value="SQR_TypeC_SdhC"/>
    <property type="match status" value="1"/>
</dbReference>
<dbReference type="Pfam" id="PF01127">
    <property type="entry name" value="Sdh_cyt"/>
    <property type="match status" value="1"/>
</dbReference>
<evidence type="ECO:0000256" key="5">
    <source>
        <dbReference type="ARBA" id="ARBA00022617"/>
    </source>
</evidence>
<dbReference type="GO" id="GO:0006099">
    <property type="term" value="P:tricarboxylic acid cycle"/>
    <property type="evidence" value="ECO:0007669"/>
    <property type="project" value="InterPro"/>
</dbReference>
<dbReference type="InterPro" id="IPR034804">
    <property type="entry name" value="SQR/QFR_C/D"/>
</dbReference>
<dbReference type="PROSITE" id="PS01000">
    <property type="entry name" value="SDH_CYT_1"/>
    <property type="match status" value="1"/>
</dbReference>
<reference evidence="14" key="3">
    <citation type="submission" date="2019-09" db="EMBL/GenBank/DDBJ databases">
        <authorList>
            <consortium name="NCBI Pathogen Detection Project"/>
        </authorList>
    </citation>
    <scope>NUCLEOTIDE SEQUENCE</scope>
    <source>
        <strain evidence="14">CL18-200174</strain>
    </source>
</reference>
<evidence type="ECO:0000256" key="1">
    <source>
        <dbReference type="ARBA" id="ARBA00004050"/>
    </source>
</evidence>
<dbReference type="Gene3D" id="1.20.1300.10">
    <property type="entry name" value="Fumarate reductase/succinate dehydrogenase, transmembrane subunit"/>
    <property type="match status" value="1"/>
</dbReference>
<dbReference type="GO" id="GO:0009055">
    <property type="term" value="F:electron transfer activity"/>
    <property type="evidence" value="ECO:0007669"/>
    <property type="project" value="InterPro"/>
</dbReference>
<keyword evidence="8 13" id="KW-1133">Transmembrane helix</keyword>
<proteinExistence type="inferred from homology"/>
<organism evidence="15 16">
    <name type="scientific">Legionella pneumophila</name>
    <dbReference type="NCBI Taxonomy" id="446"/>
    <lineage>
        <taxon>Bacteria</taxon>
        <taxon>Pseudomonadati</taxon>
        <taxon>Pseudomonadota</taxon>
        <taxon>Gammaproteobacteria</taxon>
        <taxon>Legionellales</taxon>
        <taxon>Legionellaceae</taxon>
        <taxon>Legionella</taxon>
    </lineage>
</organism>
<keyword evidence="7 12" id="KW-0479">Metal-binding</keyword>
<dbReference type="EMBL" id="UGOL01000001">
    <property type="protein sequence ID" value="STX78688.1"/>
    <property type="molecule type" value="Genomic_DNA"/>
</dbReference>
<evidence type="ECO:0000256" key="12">
    <source>
        <dbReference type="PIRSR" id="PIRSR000178-1"/>
    </source>
</evidence>
<evidence type="ECO:0000256" key="7">
    <source>
        <dbReference type="ARBA" id="ARBA00022723"/>
    </source>
</evidence>
<comment type="subunit">
    <text evidence="11">Part of an enzyme complex containing four subunits: a flavoprotein, an iron-sulfur protein, plus two membrane-anchoring proteins, SdhC and SdhD. The complex can form homotrimers.</text>
</comment>
<evidence type="ECO:0000256" key="11">
    <source>
        <dbReference type="ARBA" id="ARBA00025912"/>
    </source>
</evidence>
<dbReference type="PANTHER" id="PTHR10978">
    <property type="entry name" value="SUCCINATE DEHYDROGENASE CYTOCHROME B560 SUBUNIT"/>
    <property type="match status" value="1"/>
</dbReference>
<dbReference type="eggNOG" id="COG2009">
    <property type="taxonomic scope" value="Bacteria"/>
</dbReference>
<sequence>MRKKLIVNKKRPINLDLSSLKFPPMAIASILHRVSGVLIFLLFPFVLFILGCSLQSEESFAQTKIILANPYYKLLLWAFGASMIYHVIAGIRHLIMDMGFGESLRAGRMSAVSIIALAVILAIFLGIWIW</sequence>
<dbReference type="PIRSF" id="PIRSF000178">
    <property type="entry name" value="SDH_cyt_b560"/>
    <property type="match status" value="1"/>
</dbReference>
<comment type="subcellular location">
    <subcellularLocation>
        <location evidence="2">Membrane</location>
        <topology evidence="2">Multi-pass membrane protein</topology>
    </subcellularLocation>
</comment>
<feature type="transmembrane region" description="Helical" evidence="13">
    <location>
        <begin position="30"/>
        <end position="51"/>
    </location>
</feature>
<dbReference type="GO" id="GO:0005886">
    <property type="term" value="C:plasma membrane"/>
    <property type="evidence" value="ECO:0007669"/>
    <property type="project" value="TreeGrafter"/>
</dbReference>
<comment type="function">
    <text evidence="1">Membrane-anchoring subunit of succinate dehydrogenase (SDH).</text>
</comment>
<dbReference type="InterPro" id="IPR000701">
    <property type="entry name" value="SuccDH_FuR_B_TM-su"/>
</dbReference>
<dbReference type="PROSITE" id="PS01001">
    <property type="entry name" value="SDH_CYT_2"/>
    <property type="match status" value="1"/>
</dbReference>
<accession>A0A129ATT2</accession>
<dbReference type="STRING" id="91892.BIZ52_02890"/>
<evidence type="ECO:0000256" key="2">
    <source>
        <dbReference type="ARBA" id="ARBA00004141"/>
    </source>
</evidence>
<dbReference type="InterPro" id="IPR014314">
    <property type="entry name" value="Succ_DH_cytb556"/>
</dbReference>
<protein>
    <recommendedName>
        <fullName evidence="4">Succinate dehydrogenase cytochrome b556 subunit</fullName>
    </recommendedName>
</protein>
<dbReference type="AlphaFoldDB" id="A0A129ATT2"/>
<keyword evidence="9 12" id="KW-0408">Iron</keyword>
<reference evidence="14" key="1">
    <citation type="journal article" date="2018" name="Genome Biol.">
        <title>SKESA: strategic k-mer extension for scrupulous assemblies.</title>
        <authorList>
            <person name="Souvorov A."/>
            <person name="Agarwala R."/>
            <person name="Lipman D.J."/>
        </authorList>
    </citation>
    <scope>NUCLEOTIDE SEQUENCE</scope>
    <source>
        <strain evidence="14">CL18-200174</strain>
    </source>
</reference>
<keyword evidence="6 13" id="KW-0812">Transmembrane</keyword>
<name>A0A129ATT2_LEGPN</name>
<evidence type="ECO:0000256" key="6">
    <source>
        <dbReference type="ARBA" id="ARBA00022692"/>
    </source>
</evidence>
<evidence type="ECO:0000256" key="8">
    <source>
        <dbReference type="ARBA" id="ARBA00022989"/>
    </source>
</evidence>
<dbReference type="SUPFAM" id="SSF81343">
    <property type="entry name" value="Fumarate reductase respiratory complex transmembrane subunits"/>
    <property type="match status" value="1"/>
</dbReference>
<reference evidence="15 16" key="2">
    <citation type="submission" date="2018-06" db="EMBL/GenBank/DDBJ databases">
        <authorList>
            <consortium name="Pathogen Informatics"/>
            <person name="Doyle S."/>
        </authorList>
    </citation>
    <scope>NUCLEOTIDE SEQUENCE [LARGE SCALE GENOMIC DNA]</scope>
    <source>
        <strain evidence="15 16">NCTC12000</strain>
    </source>
</reference>
<evidence type="ECO:0000313" key="14">
    <source>
        <dbReference type="EMBL" id="HAU2396161.1"/>
    </source>
</evidence>
<dbReference type="Proteomes" id="UP000863577">
    <property type="component" value="Unassembled WGS sequence"/>
</dbReference>
<evidence type="ECO:0000313" key="15">
    <source>
        <dbReference type="EMBL" id="STX78688.1"/>
    </source>
</evidence>
<evidence type="ECO:0000313" key="16">
    <source>
        <dbReference type="Proteomes" id="UP000254631"/>
    </source>
</evidence>
<keyword evidence="5 12" id="KW-0349">Heme</keyword>